<evidence type="ECO:0000256" key="2">
    <source>
        <dbReference type="ARBA" id="ARBA00023125"/>
    </source>
</evidence>
<reference evidence="6 7" key="1">
    <citation type="submission" date="2019-07" db="EMBL/GenBank/DDBJ databases">
        <title>Whole genome shotgun sequence of Rhodospirillum oryzae NBRC 107573.</title>
        <authorList>
            <person name="Hosoyama A."/>
            <person name="Uohara A."/>
            <person name="Ohji S."/>
            <person name="Ichikawa N."/>
        </authorList>
    </citation>
    <scope>NUCLEOTIDE SEQUENCE [LARGE SCALE GENOMIC DNA]</scope>
    <source>
        <strain evidence="6 7">NBRC 107573</strain>
    </source>
</reference>
<evidence type="ECO:0000256" key="3">
    <source>
        <dbReference type="ARBA" id="ARBA00023159"/>
    </source>
</evidence>
<dbReference type="PANTHER" id="PTHR46796">
    <property type="entry name" value="HTH-TYPE TRANSCRIPTIONAL ACTIVATOR RHAS-RELATED"/>
    <property type="match status" value="1"/>
</dbReference>
<feature type="domain" description="HTH araC/xylS-type" evidence="5">
    <location>
        <begin position="180"/>
        <end position="277"/>
    </location>
</feature>
<proteinExistence type="predicted"/>
<dbReference type="GO" id="GO:0043565">
    <property type="term" value="F:sequence-specific DNA binding"/>
    <property type="evidence" value="ECO:0007669"/>
    <property type="project" value="InterPro"/>
</dbReference>
<dbReference type="AlphaFoldDB" id="A0A512H6V6"/>
<dbReference type="SMART" id="SM00342">
    <property type="entry name" value="HTH_ARAC"/>
    <property type="match status" value="1"/>
</dbReference>
<dbReference type="EMBL" id="BJZO01000028">
    <property type="protein sequence ID" value="GEO81172.1"/>
    <property type="molecule type" value="Genomic_DNA"/>
</dbReference>
<evidence type="ECO:0000256" key="4">
    <source>
        <dbReference type="ARBA" id="ARBA00023163"/>
    </source>
</evidence>
<dbReference type="InterPro" id="IPR050204">
    <property type="entry name" value="AraC_XylS_family_regulators"/>
</dbReference>
<dbReference type="SUPFAM" id="SSF51215">
    <property type="entry name" value="Regulatory protein AraC"/>
    <property type="match status" value="1"/>
</dbReference>
<accession>A0A512H6V6</accession>
<dbReference type="OrthoDB" id="9809338at2"/>
<dbReference type="RefSeq" id="WP_147163210.1">
    <property type="nucleotide sequence ID" value="NZ_BJZO01000028.1"/>
</dbReference>
<dbReference type="Gene3D" id="1.10.10.60">
    <property type="entry name" value="Homeodomain-like"/>
    <property type="match status" value="1"/>
</dbReference>
<dbReference type="InterPro" id="IPR018060">
    <property type="entry name" value="HTH_AraC"/>
</dbReference>
<dbReference type="InterPro" id="IPR009057">
    <property type="entry name" value="Homeodomain-like_sf"/>
</dbReference>
<gene>
    <name evidence="6" type="ORF">ROR02_13030</name>
</gene>
<keyword evidence="3" id="KW-0010">Activator</keyword>
<dbReference type="InterPro" id="IPR037923">
    <property type="entry name" value="HTH-like"/>
</dbReference>
<dbReference type="PANTHER" id="PTHR46796:SF2">
    <property type="entry name" value="TRANSCRIPTIONAL REGULATORY PROTEIN"/>
    <property type="match status" value="1"/>
</dbReference>
<keyword evidence="2" id="KW-0238">DNA-binding</keyword>
<dbReference type="Proteomes" id="UP000321567">
    <property type="component" value="Unassembled WGS sequence"/>
</dbReference>
<dbReference type="Pfam" id="PF12833">
    <property type="entry name" value="HTH_18"/>
    <property type="match status" value="1"/>
</dbReference>
<keyword evidence="7" id="KW-1185">Reference proteome</keyword>
<dbReference type="SUPFAM" id="SSF46689">
    <property type="entry name" value="Homeodomain-like"/>
    <property type="match status" value="2"/>
</dbReference>
<protein>
    <submittedName>
        <fullName evidence="6">AraC family transcriptional regulator</fullName>
    </submittedName>
</protein>
<dbReference type="Pfam" id="PF02311">
    <property type="entry name" value="AraC_binding"/>
    <property type="match status" value="1"/>
</dbReference>
<evidence type="ECO:0000313" key="6">
    <source>
        <dbReference type="EMBL" id="GEO81172.1"/>
    </source>
</evidence>
<dbReference type="InterPro" id="IPR020449">
    <property type="entry name" value="Tscrpt_reg_AraC-type_HTH"/>
</dbReference>
<evidence type="ECO:0000259" key="5">
    <source>
        <dbReference type="PROSITE" id="PS01124"/>
    </source>
</evidence>
<dbReference type="InterPro" id="IPR003313">
    <property type="entry name" value="AraC-bd"/>
</dbReference>
<dbReference type="GO" id="GO:0003700">
    <property type="term" value="F:DNA-binding transcription factor activity"/>
    <property type="evidence" value="ECO:0007669"/>
    <property type="project" value="InterPro"/>
</dbReference>
<dbReference type="PROSITE" id="PS01124">
    <property type="entry name" value="HTH_ARAC_FAMILY_2"/>
    <property type="match status" value="1"/>
</dbReference>
<name>A0A512H6V6_9PROT</name>
<keyword evidence="1" id="KW-0805">Transcription regulation</keyword>
<keyword evidence="4" id="KW-0804">Transcription</keyword>
<evidence type="ECO:0000256" key="1">
    <source>
        <dbReference type="ARBA" id="ARBA00023015"/>
    </source>
</evidence>
<sequence>MEKGRRDEIRLWTDRQILGGLELLQARFLDFRYPLHSHDVFVIAAFRDGAQKHRIARHHGVAYPGSVMVIPPGEVHTGESAERNGGWEYSALYPAPEALEALSGELSRAPRGRLDFGRRLLIDAPDLAAGLIDACDVAHRSPDPVARAEAVYRALDAIIQRHGQRTGGGAFRPPPNARLRPALDHIRAHYADPLRLSDIAGQVGLSEFYFMRTFKAQMNVTVHGYLTQVRLEAAKALLVAGTPAAEAAIATGFYDQSHFTGSFRRYFGVTPSRYATACR</sequence>
<comment type="caution">
    <text evidence="6">The sequence shown here is derived from an EMBL/GenBank/DDBJ whole genome shotgun (WGS) entry which is preliminary data.</text>
</comment>
<organism evidence="6 7">
    <name type="scientific">Pararhodospirillum oryzae</name>
    <dbReference type="NCBI Taxonomy" id="478448"/>
    <lineage>
        <taxon>Bacteria</taxon>
        <taxon>Pseudomonadati</taxon>
        <taxon>Pseudomonadota</taxon>
        <taxon>Alphaproteobacteria</taxon>
        <taxon>Rhodospirillales</taxon>
        <taxon>Rhodospirillaceae</taxon>
        <taxon>Pararhodospirillum</taxon>
    </lineage>
</organism>
<evidence type="ECO:0000313" key="7">
    <source>
        <dbReference type="Proteomes" id="UP000321567"/>
    </source>
</evidence>
<dbReference type="PRINTS" id="PR00032">
    <property type="entry name" value="HTHARAC"/>
</dbReference>